<dbReference type="SUPFAM" id="SSF52151">
    <property type="entry name" value="FabD/lysophospholipase-like"/>
    <property type="match status" value="1"/>
</dbReference>
<dbReference type="EC" id="2.3.1.39" evidence="1"/>
<organism evidence="6 7">
    <name type="scientific">Phytopseudomonas daroniae</name>
    <dbReference type="NCBI Taxonomy" id="2487519"/>
    <lineage>
        <taxon>Bacteria</taxon>
        <taxon>Pseudomonadati</taxon>
        <taxon>Pseudomonadota</taxon>
        <taxon>Gammaproteobacteria</taxon>
        <taxon>Pseudomonadales</taxon>
        <taxon>Pseudomonadaceae</taxon>
        <taxon>Phytopseudomonas</taxon>
    </lineage>
</organism>
<evidence type="ECO:0000256" key="2">
    <source>
        <dbReference type="ARBA" id="ARBA00022679"/>
    </source>
</evidence>
<accession>A0A4Q9QEY8</accession>
<dbReference type="AlphaFoldDB" id="A0A4Q9QEY8"/>
<evidence type="ECO:0000313" key="7">
    <source>
        <dbReference type="Proteomes" id="UP000292302"/>
    </source>
</evidence>
<dbReference type="InterPro" id="IPR014043">
    <property type="entry name" value="Acyl_transferase_dom"/>
</dbReference>
<proteinExistence type="predicted"/>
<dbReference type="InterPro" id="IPR001227">
    <property type="entry name" value="Ac_transferase_dom_sf"/>
</dbReference>
<gene>
    <name evidence="6" type="primary">mdcH</name>
    <name evidence="6" type="ORF">DNK06_24245</name>
</gene>
<dbReference type="SUPFAM" id="SSF55048">
    <property type="entry name" value="Probable ACP-binding domain of malonyl-CoA ACP transacylase"/>
    <property type="match status" value="1"/>
</dbReference>
<reference evidence="6 7" key="1">
    <citation type="submission" date="2018-06" db="EMBL/GenBank/DDBJ databases">
        <title>Three novel Pseudomonas species isolated from symptomatic oak.</title>
        <authorList>
            <person name="Bueno-Gonzalez V."/>
            <person name="Brady C."/>
        </authorList>
    </citation>
    <scope>NUCLEOTIDE SEQUENCE [LARGE SCALE GENOMIC DNA]</scope>
    <source>
        <strain evidence="6 7">P9A</strain>
    </source>
</reference>
<dbReference type="InterPro" id="IPR016035">
    <property type="entry name" value="Acyl_Trfase/lysoPLipase"/>
</dbReference>
<comment type="catalytic activity">
    <reaction evidence="4">
        <text>holo-[ACP] + malonyl-CoA = malonyl-[ACP] + CoA</text>
        <dbReference type="Rhea" id="RHEA:41792"/>
        <dbReference type="Rhea" id="RHEA-COMP:9623"/>
        <dbReference type="Rhea" id="RHEA-COMP:9685"/>
        <dbReference type="ChEBI" id="CHEBI:57287"/>
        <dbReference type="ChEBI" id="CHEBI:57384"/>
        <dbReference type="ChEBI" id="CHEBI:64479"/>
        <dbReference type="ChEBI" id="CHEBI:78449"/>
        <dbReference type="EC" id="2.3.1.39"/>
    </reaction>
</comment>
<dbReference type="InterPro" id="IPR017554">
    <property type="entry name" value="Malonate_deCOase_MdcHsu"/>
</dbReference>
<dbReference type="PANTHER" id="PTHR42681">
    <property type="entry name" value="MALONYL-COA-ACYL CARRIER PROTEIN TRANSACYLASE, MITOCHONDRIAL"/>
    <property type="match status" value="1"/>
</dbReference>
<dbReference type="GO" id="GO:0006633">
    <property type="term" value="P:fatty acid biosynthetic process"/>
    <property type="evidence" value="ECO:0007669"/>
    <property type="project" value="TreeGrafter"/>
</dbReference>
<dbReference type="Pfam" id="PF00698">
    <property type="entry name" value="Acyl_transf_1"/>
    <property type="match status" value="1"/>
</dbReference>
<name>A0A4Q9QEY8_9GAMM</name>
<dbReference type="PANTHER" id="PTHR42681:SF1">
    <property type="entry name" value="MALONYL-COA-ACYL CARRIER PROTEIN TRANSACYLASE, MITOCHONDRIAL"/>
    <property type="match status" value="1"/>
</dbReference>
<dbReference type="GO" id="GO:0004314">
    <property type="term" value="F:[acyl-carrier-protein] S-malonyltransferase activity"/>
    <property type="evidence" value="ECO:0007669"/>
    <property type="project" value="UniProtKB-EC"/>
</dbReference>
<keyword evidence="2" id="KW-0808">Transferase</keyword>
<evidence type="ECO:0000256" key="3">
    <source>
        <dbReference type="ARBA" id="ARBA00023315"/>
    </source>
</evidence>
<dbReference type="Proteomes" id="UP000292302">
    <property type="component" value="Unassembled WGS sequence"/>
</dbReference>
<dbReference type="EMBL" id="QJUI01000037">
    <property type="protein sequence ID" value="TBU71426.1"/>
    <property type="molecule type" value="Genomic_DNA"/>
</dbReference>
<keyword evidence="7" id="KW-1185">Reference proteome</keyword>
<comment type="caution">
    <text evidence="6">The sequence shown here is derived from an EMBL/GenBank/DDBJ whole genome shotgun (WGS) entry which is preliminary data.</text>
</comment>
<evidence type="ECO:0000259" key="5">
    <source>
        <dbReference type="SMART" id="SM00827"/>
    </source>
</evidence>
<dbReference type="InterPro" id="IPR016036">
    <property type="entry name" value="Malonyl_transacylase_ACP-bd"/>
</dbReference>
<dbReference type="Gene3D" id="3.30.70.250">
    <property type="entry name" value="Malonyl-CoA ACP transacylase, ACP-binding"/>
    <property type="match status" value="1"/>
</dbReference>
<dbReference type="RefSeq" id="WP_131182525.1">
    <property type="nucleotide sequence ID" value="NZ_QJUI01000037.1"/>
</dbReference>
<dbReference type="GO" id="GO:0005829">
    <property type="term" value="C:cytosol"/>
    <property type="evidence" value="ECO:0007669"/>
    <property type="project" value="TreeGrafter"/>
</dbReference>
<dbReference type="OrthoDB" id="9808564at2"/>
<feature type="domain" description="Malonyl-CoA:ACP transacylase (MAT)" evidence="5">
    <location>
        <begin position="6"/>
        <end position="301"/>
    </location>
</feature>
<dbReference type="Gene3D" id="3.40.366.10">
    <property type="entry name" value="Malonyl-Coenzyme A Acyl Carrier Protein, domain 2"/>
    <property type="match status" value="1"/>
</dbReference>
<protein>
    <recommendedName>
        <fullName evidence="1">[acyl-carrier-protein] S-malonyltransferase</fullName>
        <ecNumber evidence="1">2.3.1.39</ecNumber>
    </recommendedName>
</protein>
<dbReference type="SMART" id="SM00827">
    <property type="entry name" value="PKS_AT"/>
    <property type="match status" value="1"/>
</dbReference>
<evidence type="ECO:0000313" key="6">
    <source>
        <dbReference type="EMBL" id="TBU71426.1"/>
    </source>
</evidence>
<sequence length="303" mass="32356">MSTLLVFPGQGAQRVGMLKDLPDAFLRRCSDVLGESAGELDSAEALRSTRAVQLCLLIAGVEAWQRLQAQGARADYVAGLSIGAYAAAVAAETLTFEDALRLVALRGQLMHDAHPAGYGMTAILGLEVAELEPLLLQAQARGEEVYLANINALRQLVVSGSDQAMATLAEAARLRGATCSRRLAVSTPSHCPLLSEQAHRLHEVFAATPLQAPRLRYLSGSSARLIRDAASLREDLAFNMCRPIDWAGTVAGAYERGVRLQVELPPGTVLTGLSRSVFVEGRVAAFEGTRLDSLVALIKQNDV</sequence>
<dbReference type="InterPro" id="IPR050858">
    <property type="entry name" value="Mal-CoA-ACP_Trans/PKS_FabD"/>
</dbReference>
<evidence type="ECO:0000256" key="1">
    <source>
        <dbReference type="ARBA" id="ARBA00013258"/>
    </source>
</evidence>
<keyword evidence="3" id="KW-0012">Acyltransferase</keyword>
<dbReference type="NCBIfam" id="TIGR03131">
    <property type="entry name" value="malonate_mdcH"/>
    <property type="match status" value="1"/>
</dbReference>
<evidence type="ECO:0000256" key="4">
    <source>
        <dbReference type="ARBA" id="ARBA00048462"/>
    </source>
</evidence>